<evidence type="ECO:0000256" key="1">
    <source>
        <dbReference type="SAM" id="Phobius"/>
    </source>
</evidence>
<dbReference type="EMBL" id="FRCY01000001">
    <property type="protein sequence ID" value="SHM32180.1"/>
    <property type="molecule type" value="Genomic_DNA"/>
</dbReference>
<keyword evidence="1" id="KW-0812">Transmembrane</keyword>
<dbReference type="Proteomes" id="UP000184513">
    <property type="component" value="Unassembled WGS sequence"/>
</dbReference>
<dbReference type="STRING" id="388280.SAMN04488057_10166"/>
<keyword evidence="1" id="KW-0472">Membrane</keyword>
<organism evidence="2 3">
    <name type="scientific">Cyclobacterium lianum</name>
    <dbReference type="NCBI Taxonomy" id="388280"/>
    <lineage>
        <taxon>Bacteria</taxon>
        <taxon>Pseudomonadati</taxon>
        <taxon>Bacteroidota</taxon>
        <taxon>Cytophagia</taxon>
        <taxon>Cytophagales</taxon>
        <taxon>Cyclobacteriaceae</taxon>
        <taxon>Cyclobacterium</taxon>
    </lineage>
</organism>
<dbReference type="AlphaFoldDB" id="A0A1M7HUN8"/>
<name>A0A1M7HUN8_9BACT</name>
<proteinExistence type="predicted"/>
<keyword evidence="1" id="KW-1133">Transmembrane helix</keyword>
<keyword evidence="3" id="KW-1185">Reference proteome</keyword>
<dbReference type="Pfam" id="PF14356">
    <property type="entry name" value="DUF4403"/>
    <property type="match status" value="1"/>
</dbReference>
<dbReference type="InterPro" id="IPR025515">
    <property type="entry name" value="DUF4403"/>
</dbReference>
<accession>A0A1M7HUN8</accession>
<evidence type="ECO:0000313" key="3">
    <source>
        <dbReference type="Proteomes" id="UP000184513"/>
    </source>
</evidence>
<feature type="transmembrane region" description="Helical" evidence="1">
    <location>
        <begin position="12"/>
        <end position="33"/>
    </location>
</feature>
<protein>
    <recommendedName>
        <fullName evidence="4">DUF4403 family protein</fullName>
    </recommendedName>
</protein>
<dbReference type="RefSeq" id="WP_084096869.1">
    <property type="nucleotide sequence ID" value="NZ_FRCY01000001.1"/>
</dbReference>
<gene>
    <name evidence="2" type="ORF">SAMN04488057_10166</name>
</gene>
<dbReference type="OrthoDB" id="617059at2"/>
<evidence type="ECO:0008006" key="4">
    <source>
        <dbReference type="Google" id="ProtNLM"/>
    </source>
</evidence>
<sequence>MLHAICSILSFFLLMHKYSIYLIILFFSIYGWACRSLPMDGPEALDPPPPLPEAPATVNLNMEIPLSFAEEKINSGLGEQLFDEKDLQIGDGLFADIDLKKAGLLGLTAKESGQVVLEMPVSLDGKLRVEKTLFGQRIATALPFQEELNPQISFLPVLKPNWEFDIEDLEILSWGKPLEYDMLGFKIDFEPLVKRQIVRIMENQLRTGTLAALDFKHIANNFWSSFSRPRYVENGFSGTYIYPHAEKLIVHDRFTADQTLLLSLTLEGEMRSQKDRPLATQLASLPDISLEKTTGEGLDITTPLRIGFEDISSYLNETLSDSLFVLDSRTTLKPLRFTLRHYGAQTMIIMDFLARRQGKKDLEGKFYLAGQPVFDPQSEVIRMENVDFRLDTKSFFANSSNWMRRRKIMKAIRKLGVIPLTGYLENARSSLMEMGEWQTGFATFTLDRPDISISGIYPTSNDLVIFVQTKAGIQMEWIK</sequence>
<evidence type="ECO:0000313" key="2">
    <source>
        <dbReference type="EMBL" id="SHM32180.1"/>
    </source>
</evidence>
<reference evidence="2 3" key="1">
    <citation type="submission" date="2016-11" db="EMBL/GenBank/DDBJ databases">
        <authorList>
            <person name="Jaros S."/>
            <person name="Januszkiewicz K."/>
            <person name="Wedrychowicz H."/>
        </authorList>
    </citation>
    <scope>NUCLEOTIDE SEQUENCE [LARGE SCALE GENOMIC DNA]</scope>
    <source>
        <strain evidence="2 3">CGMCC 1.6102</strain>
    </source>
</reference>